<keyword evidence="6" id="KW-1185">Reference proteome</keyword>
<comment type="caution">
    <text evidence="5">The sequence shown here is derived from an EMBL/GenBank/DDBJ whole genome shotgun (WGS) entry which is preliminary data.</text>
</comment>
<dbReference type="InterPro" id="IPR000843">
    <property type="entry name" value="HTH_LacI"/>
</dbReference>
<proteinExistence type="predicted"/>
<dbReference type="InterPro" id="IPR010982">
    <property type="entry name" value="Lambda_DNA-bd_dom_sf"/>
</dbReference>
<keyword evidence="1" id="KW-0805">Transcription regulation</keyword>
<organism evidence="5 6">
    <name type="scientific">Actinokineospora guangxiensis</name>
    <dbReference type="NCBI Taxonomy" id="1490288"/>
    <lineage>
        <taxon>Bacteria</taxon>
        <taxon>Bacillati</taxon>
        <taxon>Actinomycetota</taxon>
        <taxon>Actinomycetes</taxon>
        <taxon>Pseudonocardiales</taxon>
        <taxon>Pseudonocardiaceae</taxon>
        <taxon>Actinokineospora</taxon>
    </lineage>
</organism>
<dbReference type="InterPro" id="IPR046335">
    <property type="entry name" value="LacI/GalR-like_sensor"/>
</dbReference>
<feature type="domain" description="HTH lacI-type" evidence="4">
    <location>
        <begin position="7"/>
        <end position="62"/>
    </location>
</feature>
<evidence type="ECO:0000259" key="4">
    <source>
        <dbReference type="PROSITE" id="PS50932"/>
    </source>
</evidence>
<dbReference type="RefSeq" id="WP_378248949.1">
    <property type="nucleotide sequence ID" value="NZ_JBHSKF010000009.1"/>
</dbReference>
<reference evidence="6" key="1">
    <citation type="journal article" date="2019" name="Int. J. Syst. Evol. Microbiol.">
        <title>The Global Catalogue of Microorganisms (GCM) 10K type strain sequencing project: providing services to taxonomists for standard genome sequencing and annotation.</title>
        <authorList>
            <consortium name="The Broad Institute Genomics Platform"/>
            <consortium name="The Broad Institute Genome Sequencing Center for Infectious Disease"/>
            <person name="Wu L."/>
            <person name="Ma J."/>
        </authorList>
    </citation>
    <scope>NUCLEOTIDE SEQUENCE [LARGE SCALE GENOMIC DNA]</scope>
    <source>
        <strain evidence="6">CCUG 59778</strain>
    </source>
</reference>
<dbReference type="Gene3D" id="3.40.50.2300">
    <property type="match status" value="2"/>
</dbReference>
<dbReference type="SUPFAM" id="SSF53822">
    <property type="entry name" value="Periplasmic binding protein-like I"/>
    <property type="match status" value="1"/>
</dbReference>
<dbReference type="Gene3D" id="1.10.260.40">
    <property type="entry name" value="lambda repressor-like DNA-binding domains"/>
    <property type="match status" value="1"/>
</dbReference>
<keyword evidence="2 5" id="KW-0238">DNA-binding</keyword>
<gene>
    <name evidence="5" type="ORF">ACFPM7_18815</name>
</gene>
<dbReference type="EMBL" id="JBHSKF010000009">
    <property type="protein sequence ID" value="MFC5289106.1"/>
    <property type="molecule type" value="Genomic_DNA"/>
</dbReference>
<dbReference type="CDD" id="cd06279">
    <property type="entry name" value="PBP1_LacI-like"/>
    <property type="match status" value="1"/>
</dbReference>
<dbReference type="GO" id="GO:0003677">
    <property type="term" value="F:DNA binding"/>
    <property type="evidence" value="ECO:0007669"/>
    <property type="project" value="UniProtKB-KW"/>
</dbReference>
<accession>A0ABW0EQP6</accession>
<evidence type="ECO:0000313" key="6">
    <source>
        <dbReference type="Proteomes" id="UP001596157"/>
    </source>
</evidence>
<dbReference type="SMART" id="SM00354">
    <property type="entry name" value="HTH_LACI"/>
    <property type="match status" value="1"/>
</dbReference>
<evidence type="ECO:0000256" key="3">
    <source>
        <dbReference type="ARBA" id="ARBA00023163"/>
    </source>
</evidence>
<dbReference type="InterPro" id="IPR028082">
    <property type="entry name" value="Peripla_BP_I"/>
</dbReference>
<dbReference type="SUPFAM" id="SSF47413">
    <property type="entry name" value="lambda repressor-like DNA-binding domains"/>
    <property type="match status" value="1"/>
</dbReference>
<dbReference type="Pfam" id="PF13377">
    <property type="entry name" value="Peripla_BP_3"/>
    <property type="match status" value="1"/>
</dbReference>
<dbReference type="PANTHER" id="PTHR30146:SF138">
    <property type="entry name" value="TRANSCRIPTIONAL REGULATORY PROTEIN"/>
    <property type="match status" value="1"/>
</dbReference>
<evidence type="ECO:0000256" key="2">
    <source>
        <dbReference type="ARBA" id="ARBA00023125"/>
    </source>
</evidence>
<dbReference type="Pfam" id="PF00356">
    <property type="entry name" value="LacI"/>
    <property type="match status" value="1"/>
</dbReference>
<sequence>MARERRPTLDTVAREVGVSRATVSNAYNRPDQLSASLRERIISTAAALGYAGPDPVARSLAKRSGGAVAVMLGHRLSAAFSDPALSIVLDSLADTLDVERSMLLMPGVEGGPRRESVGRAHMDVAVAYSLPDDAAALAEVRRRGVPLVVVDQPALPGSAMVDVADRAGAALAASHVVALGHREVGVLAFALSPDDRSGPVSAARISSSRYRVTRERMAGYLSVLDDPPIWETPGCLRDHGREGARWLLTRVPRPTALVCMSDELALGALRAAHDLGLSVPGDVSLVGYDDTQAAQWADPPLTTVRQDLTAKGRIAAELAISLLDGARPGPARTLPTTLVERASTGPR</sequence>
<evidence type="ECO:0000256" key="1">
    <source>
        <dbReference type="ARBA" id="ARBA00023015"/>
    </source>
</evidence>
<evidence type="ECO:0000313" key="5">
    <source>
        <dbReference type="EMBL" id="MFC5289106.1"/>
    </source>
</evidence>
<keyword evidence="3" id="KW-0804">Transcription</keyword>
<dbReference type="CDD" id="cd01392">
    <property type="entry name" value="HTH_LacI"/>
    <property type="match status" value="1"/>
</dbReference>
<name>A0ABW0EQP6_9PSEU</name>
<protein>
    <submittedName>
        <fullName evidence="5">LacI family DNA-binding transcriptional regulator</fullName>
    </submittedName>
</protein>
<dbReference type="PANTHER" id="PTHR30146">
    <property type="entry name" value="LACI-RELATED TRANSCRIPTIONAL REPRESSOR"/>
    <property type="match status" value="1"/>
</dbReference>
<dbReference type="Proteomes" id="UP001596157">
    <property type="component" value="Unassembled WGS sequence"/>
</dbReference>
<dbReference type="PROSITE" id="PS50932">
    <property type="entry name" value="HTH_LACI_2"/>
    <property type="match status" value="1"/>
</dbReference>